<dbReference type="KEGG" id="pfer:IRI77_16440"/>
<dbReference type="InterPro" id="IPR022385">
    <property type="entry name" value="Rhs_assc_core"/>
</dbReference>
<dbReference type="InterPro" id="IPR013783">
    <property type="entry name" value="Ig-like_fold"/>
</dbReference>
<reference evidence="1 2" key="1">
    <citation type="submission" date="2020-10" db="EMBL/GenBank/DDBJ databases">
        <title>Complete genome sequence of Paludibaculum fermentans P105T, a facultatively anaerobic acidobacterium capable of dissimilatory Fe(III) reduction.</title>
        <authorList>
            <person name="Dedysh S.N."/>
            <person name="Beletsky A.V."/>
            <person name="Kulichevskaya I.S."/>
            <person name="Mardanov A.V."/>
            <person name="Ravin N.V."/>
        </authorList>
    </citation>
    <scope>NUCLEOTIDE SEQUENCE [LARGE SCALE GENOMIC DNA]</scope>
    <source>
        <strain evidence="1 2">P105</strain>
    </source>
</reference>
<evidence type="ECO:0000313" key="1">
    <source>
        <dbReference type="EMBL" id="QOY91472.1"/>
    </source>
</evidence>
<dbReference type="PANTHER" id="PTHR32305:SF15">
    <property type="entry name" value="PROTEIN RHSA-RELATED"/>
    <property type="match status" value="1"/>
</dbReference>
<dbReference type="Gene3D" id="2.60.40.10">
    <property type="entry name" value="Immunoglobulins"/>
    <property type="match status" value="1"/>
</dbReference>
<dbReference type="NCBIfam" id="TIGR01643">
    <property type="entry name" value="YD_repeat_2x"/>
    <property type="match status" value="1"/>
</dbReference>
<sequence length="1847" mass="199506">MRRSLLFLALAAVPLCGAYTYYFSDTFSSISTANWQQNGVLDGGTIGLHTSDANGGALISKVAVPDGTASYEIRTDLNLNTTGATYVHYLRASSDALSAPSGAAGSYVAIELQNPQWTTGGYLATMVISQRVGGVITNLITKPVGCRMSMAMQSVITDSRYLYVYLDGVLATDPIQVSSSLTTGKAGVGIRNSSANASITRVDLGPLDRTAPAAMTLSSVATWPMPASVDMQWDGAPDDANGTGVVRYQIARNASPLVFTRGGLFTDAAVTASTTYSYSISAMDRHGNWSTALTVPVTTPASSTGESRRLGVKATGSYWGAAGENIDMFSGNLNFTLPLVNPTRRDGSKLTLSLHYNSQNWRSDSNGTWNMGRDIGYGYGWMFTAGYIRPSYKDYWLIDHYTYVDSTGAEYRLDVNESNIWRSTQGIYIRFDPANNQLIFPDGSFWYFFCASQGDEPDSGTIYPTAFYDRNGNYIIAGYASGIGTNLADSSGRISWISDVRANASYGRSYDFVYTSTGLPHLTQINNNVGLGEEYALSYSTSQALKSPFTPNAQFATVDLLTGVNITNLGVPHLFEYGTNQAGELTKVTFPYGGVVEWAYTNFLFGNGKTFREVNSRKLTSQPNGTQLTYGIAATDTGTPLFAHKARTVSDANGRDTRVYTLDDVATSISYGASTAFEQRDTSLTYPVLLHRDDTWTTDIKGNVYLNSSTTTLDPASSGVPKVSRVEIDRDGWGNVTEQRLFDYGLTSPTLKRKYKNTYSYGLGWVGINNLLVKSEIIEGTTTVQTATYDYDTGPAGSCPANSTNLTDVTDITEHDARYSTSLTWRGNVTYVAVLGKAPVCLSYNIGGTVVKSQTVGGIAVDYSVTSASHYTMPSVVTPNSESNLASSSQFNTFLGLSSTTGPNSATAAFTYDSMTRPSTTTSALGAVTNYAYTNRSGTTLATSTATTNGKWVRTTVDGLGRTVKVERGNGSTVVSIVDTEYGPCACSAVGKVKRVSQPYVTGGTVYWTQYEYDARGRTTKVTPPLNAGYTTYVYVGNTVKVTDPAGRYKIHTVDVMGNLTKVSEKNPAGGSDLDTLYTYNMADKLTQVSMTRGSTTQLRTFGYDSAFRLQTETKPETGTTTYTYDSMGRPATKVDAKNQKVENVYDAYGRVTMVKRYPVSTGAEDVNQRTTNTYDYDGSGSSTRNIWGRLAAVSIPNAVTEHYSYTSAGLLTSKISDFGSSGYMTPEVNYSYDNEGKVTQMVYPIYGRLNTPTTYDIFTQRLTLNYGYDAMGQLQGITSGSGPGTPLVTSAMYNAAGQLVSLNRLSSVGLDSATDLPTGSGPGSPETFQYNGRNQLTRQAYGISDLEYRYSVTANDGRLTQKKNWQTTEEENYSYDSLGRLATAYTTGPEWGLSFAYDGFGNRLQQNVTKGTAPSTVQTVNTATNRLNGSGFGYDANGNMTDWSTPLGPVTASYDIDNKMTQITTPSVSETYKYGPGNLRVKKYQGGTWTYTVYGQGGEVLGTYTGCSVSGVSFLCDAKLRVYFGGRLVLNGWTGVKPDRLGSPDGTHGRVYPYGEVSGSVSVDQDETFTTYKRDVYTGLDYAQNRYYASAWGRFTTADPYRASGGPEDPGSWNRYAYVEGDPVNFNDPGGLQKWMITYHWSACAWYGTSNTLACSQFDTYSFFDDGEGGGGGGPRELSGGGGGSGGGKITFEQAFKVARRGADDIAKKKQWSKDCEELLASLGTNGAAIADAASKVIFIEAPGSTVLYASLYSNTALASQASAQWGSTTVSDYIGKNSNTKALAELNGNRVYLNQKWWGGGYYEDMATVMHELVHNVTGLTDSDIEGKINKSISEFSPLLKTKCF</sequence>
<dbReference type="InterPro" id="IPR050708">
    <property type="entry name" value="T6SS_VgrG/RHS"/>
</dbReference>
<dbReference type="PANTHER" id="PTHR32305">
    <property type="match status" value="1"/>
</dbReference>
<dbReference type="NCBIfam" id="TIGR03696">
    <property type="entry name" value="Rhs_assc_core"/>
    <property type="match status" value="1"/>
</dbReference>
<proteinExistence type="predicted"/>
<keyword evidence="2" id="KW-1185">Reference proteome</keyword>
<dbReference type="Gene3D" id="2.180.10.10">
    <property type="entry name" value="RHS repeat-associated core"/>
    <property type="match status" value="2"/>
</dbReference>
<accession>A0A7S7NX86</accession>
<dbReference type="Proteomes" id="UP000593892">
    <property type="component" value="Chromosome"/>
</dbReference>
<organism evidence="1 2">
    <name type="scientific">Paludibaculum fermentans</name>
    <dbReference type="NCBI Taxonomy" id="1473598"/>
    <lineage>
        <taxon>Bacteria</taxon>
        <taxon>Pseudomonadati</taxon>
        <taxon>Acidobacteriota</taxon>
        <taxon>Terriglobia</taxon>
        <taxon>Bryobacterales</taxon>
        <taxon>Bryobacteraceae</taxon>
        <taxon>Paludibaculum</taxon>
    </lineage>
</organism>
<dbReference type="RefSeq" id="WP_194453126.1">
    <property type="nucleotide sequence ID" value="NZ_CP063849.1"/>
</dbReference>
<evidence type="ECO:0000313" key="2">
    <source>
        <dbReference type="Proteomes" id="UP000593892"/>
    </source>
</evidence>
<protein>
    <submittedName>
        <fullName evidence="1">Uncharacterized protein</fullName>
    </submittedName>
</protein>
<dbReference type="EMBL" id="CP063849">
    <property type="protein sequence ID" value="QOY91472.1"/>
    <property type="molecule type" value="Genomic_DNA"/>
</dbReference>
<dbReference type="InterPro" id="IPR006530">
    <property type="entry name" value="YD"/>
</dbReference>
<gene>
    <name evidence="1" type="ORF">IRI77_16440</name>
</gene>
<name>A0A7S7NX86_PALFE</name>